<dbReference type="Gene3D" id="2.60.40.790">
    <property type="match status" value="1"/>
</dbReference>
<evidence type="ECO:0000256" key="2">
    <source>
        <dbReference type="ARBA" id="ARBA00004496"/>
    </source>
</evidence>
<reference evidence="7 8" key="1">
    <citation type="submission" date="2022-12" db="EMBL/GenBank/DDBJ databases">
        <title>Chromosome-level genome of Tegillarca granosa.</title>
        <authorList>
            <person name="Kim J."/>
        </authorList>
    </citation>
    <scope>NUCLEOTIDE SEQUENCE [LARGE SCALE GENOMIC DNA]</scope>
    <source>
        <strain evidence="7">Teg-2019</strain>
        <tissue evidence="7">Adductor muscle</tissue>
    </source>
</reference>
<evidence type="ECO:0000256" key="1">
    <source>
        <dbReference type="ARBA" id="ARBA00004123"/>
    </source>
</evidence>
<feature type="domain" description="CS" evidence="6">
    <location>
        <begin position="277"/>
        <end position="370"/>
    </location>
</feature>
<evidence type="ECO:0000256" key="3">
    <source>
        <dbReference type="ARBA" id="ARBA00018915"/>
    </source>
</evidence>
<dbReference type="InterPro" id="IPR037895">
    <property type="entry name" value="NUDCD1"/>
</dbReference>
<dbReference type="InterPro" id="IPR008978">
    <property type="entry name" value="HSP20-like_chaperone"/>
</dbReference>
<comment type="caution">
    <text evidence="7">The sequence shown here is derived from an EMBL/GenBank/DDBJ whole genome shotgun (WGS) entry which is preliminary data.</text>
</comment>
<dbReference type="Pfam" id="PF04969">
    <property type="entry name" value="CS"/>
    <property type="match status" value="1"/>
</dbReference>
<dbReference type="PANTHER" id="PTHR21664:SF1">
    <property type="entry name" value="NUDC DOMAIN-CONTAINING PROTEIN 1"/>
    <property type="match status" value="1"/>
</dbReference>
<evidence type="ECO:0000313" key="8">
    <source>
        <dbReference type="Proteomes" id="UP001217089"/>
    </source>
</evidence>
<accession>A0ABQ9EJ28</accession>
<keyword evidence="8" id="KW-1185">Reference proteome</keyword>
<dbReference type="PROSITE" id="PS51203">
    <property type="entry name" value="CS"/>
    <property type="match status" value="1"/>
</dbReference>
<keyword evidence="4" id="KW-0963">Cytoplasm</keyword>
<organism evidence="7 8">
    <name type="scientific">Tegillarca granosa</name>
    <name type="common">Malaysian cockle</name>
    <name type="synonym">Anadara granosa</name>
    <dbReference type="NCBI Taxonomy" id="220873"/>
    <lineage>
        <taxon>Eukaryota</taxon>
        <taxon>Metazoa</taxon>
        <taxon>Spiralia</taxon>
        <taxon>Lophotrochozoa</taxon>
        <taxon>Mollusca</taxon>
        <taxon>Bivalvia</taxon>
        <taxon>Autobranchia</taxon>
        <taxon>Pteriomorphia</taxon>
        <taxon>Arcoida</taxon>
        <taxon>Arcoidea</taxon>
        <taxon>Arcidae</taxon>
        <taxon>Tegillarca</taxon>
    </lineage>
</organism>
<keyword evidence="5" id="KW-0539">Nucleus</keyword>
<evidence type="ECO:0000313" key="7">
    <source>
        <dbReference type="EMBL" id="KAJ8303567.1"/>
    </source>
</evidence>
<name>A0ABQ9EJ28_TEGGR</name>
<dbReference type="Proteomes" id="UP001217089">
    <property type="component" value="Unassembled WGS sequence"/>
</dbReference>
<protein>
    <recommendedName>
        <fullName evidence="3">NudC domain-containing protein 1</fullName>
    </recommendedName>
</protein>
<gene>
    <name evidence="7" type="ORF">KUTeg_019963</name>
</gene>
<dbReference type="EMBL" id="JARBDR010000917">
    <property type="protein sequence ID" value="KAJ8303567.1"/>
    <property type="molecule type" value="Genomic_DNA"/>
</dbReference>
<proteinExistence type="predicted"/>
<evidence type="ECO:0000256" key="4">
    <source>
        <dbReference type="ARBA" id="ARBA00022490"/>
    </source>
</evidence>
<comment type="subcellular location">
    <subcellularLocation>
        <location evidence="2">Cytoplasm</location>
    </subcellularLocation>
    <subcellularLocation>
        <location evidence="1">Nucleus</location>
    </subcellularLocation>
</comment>
<sequence length="370" mass="41560">MAERTDLKICRDLINPHFDGYKLSLESLPTYSTKINQGIEEITLSDEQYSYHHAKLFGADNHLVLDQWSPTDVYFIDKDWNVMKATAISNSISVGQNVLQIPDSVNQKKNPLRVSLCLHFVSSELAVITDGAGKLHLVSTGNRTDPTSKWKILFSSDVLDDNKPLVLTDAVLHSDNENHFVECLCTHVIESTPEQKEKHRSSFLTIIEWVTLTSVDKISWAVGRTRQLIGRKPFDYAAVDHEGLHIIIAAEALFNFVSDSLKPVIDTEEAENGDSTEIGPEYTWNQTQTVIHAQFTVPPNVTKADVSLATGYDKIDLGLKNGKTLLEGQLFGRIDPNEWDVNLTGQSTTFCQVLWLINFVLKVTEFLFLV</sequence>
<dbReference type="PANTHER" id="PTHR21664">
    <property type="entry name" value="CHRONIC MYELOGENOUS LEUKEMIA TUMOR ANTIGEN 66"/>
    <property type="match status" value="1"/>
</dbReference>
<evidence type="ECO:0000259" key="6">
    <source>
        <dbReference type="PROSITE" id="PS51203"/>
    </source>
</evidence>
<evidence type="ECO:0000256" key="5">
    <source>
        <dbReference type="ARBA" id="ARBA00023242"/>
    </source>
</evidence>
<dbReference type="SUPFAM" id="SSF49764">
    <property type="entry name" value="HSP20-like chaperones"/>
    <property type="match status" value="1"/>
</dbReference>
<dbReference type="InterPro" id="IPR007052">
    <property type="entry name" value="CS_dom"/>
</dbReference>